<dbReference type="InterPro" id="IPR006015">
    <property type="entry name" value="Universal_stress_UspA"/>
</dbReference>
<comment type="similarity">
    <text evidence="1">Belongs to the universal stress protein A family.</text>
</comment>
<dbReference type="EMBL" id="FSQW01000001">
    <property type="protein sequence ID" value="SIN59484.1"/>
    <property type="molecule type" value="Genomic_DNA"/>
</dbReference>
<dbReference type="InterPro" id="IPR006016">
    <property type="entry name" value="UspA"/>
</dbReference>
<dbReference type="PANTHER" id="PTHR46268:SF6">
    <property type="entry name" value="UNIVERSAL STRESS PROTEIN UP12"/>
    <property type="match status" value="1"/>
</dbReference>
<sequence length="272" mass="30031">MAKKILIATDLTARGDRPIDRAHKLARAWNAERTIVFVDAGKKPVEEKQVRKLLDRNYGDDAKECTLVIGKGKAPKVIAETAERLGSDLIVVGAARHNNLSDFFLGTAVNHLVHHASAPVLIVKERPHVNYRSILVATDFSDFSAHALRKALELWPDAQIHLAHAFHVAYEAWLRSDGVAEEMRVDAQKEFDQFMDSLVLDPRDADRITTHLVEGSLHQSIYEMLDGGDVDLLVLGTHGRGGFVHATIGSRASEMLGWSPVDVLMVRKPAGS</sequence>
<organism evidence="3 4">
    <name type="scientific">Parasphingorhabdus marina DSM 22363</name>
    <dbReference type="NCBI Taxonomy" id="1123272"/>
    <lineage>
        <taxon>Bacteria</taxon>
        <taxon>Pseudomonadati</taxon>
        <taxon>Pseudomonadota</taxon>
        <taxon>Alphaproteobacteria</taxon>
        <taxon>Sphingomonadales</taxon>
        <taxon>Sphingomonadaceae</taxon>
        <taxon>Parasphingorhabdus</taxon>
    </lineage>
</organism>
<proteinExistence type="inferred from homology"/>
<evidence type="ECO:0000313" key="4">
    <source>
        <dbReference type="Proteomes" id="UP000185192"/>
    </source>
</evidence>
<dbReference type="SUPFAM" id="SSF52402">
    <property type="entry name" value="Adenine nucleotide alpha hydrolases-like"/>
    <property type="match status" value="2"/>
</dbReference>
<dbReference type="PANTHER" id="PTHR46268">
    <property type="entry name" value="STRESS RESPONSE PROTEIN NHAX"/>
    <property type="match status" value="1"/>
</dbReference>
<accession>A0A1N6CM80</accession>
<dbReference type="InterPro" id="IPR014729">
    <property type="entry name" value="Rossmann-like_a/b/a_fold"/>
</dbReference>
<dbReference type="Gene3D" id="3.40.50.620">
    <property type="entry name" value="HUPs"/>
    <property type="match status" value="2"/>
</dbReference>
<keyword evidence="4" id="KW-1185">Reference proteome</keyword>
<dbReference type="Proteomes" id="UP000185192">
    <property type="component" value="Unassembled WGS sequence"/>
</dbReference>
<dbReference type="RefSeq" id="WP_074203152.1">
    <property type="nucleotide sequence ID" value="NZ_FSQW01000001.1"/>
</dbReference>
<dbReference type="CDD" id="cd00293">
    <property type="entry name" value="USP-like"/>
    <property type="match status" value="2"/>
</dbReference>
<name>A0A1N6CM80_9SPHN</name>
<dbReference type="Pfam" id="PF00582">
    <property type="entry name" value="Usp"/>
    <property type="match status" value="2"/>
</dbReference>
<dbReference type="PRINTS" id="PR01438">
    <property type="entry name" value="UNVRSLSTRESS"/>
</dbReference>
<dbReference type="OrthoDB" id="5564966at2"/>
<evidence type="ECO:0000256" key="1">
    <source>
        <dbReference type="ARBA" id="ARBA00008791"/>
    </source>
</evidence>
<dbReference type="AlphaFoldDB" id="A0A1N6CM80"/>
<feature type="domain" description="UspA" evidence="2">
    <location>
        <begin position="131"/>
        <end position="267"/>
    </location>
</feature>
<reference evidence="4" key="1">
    <citation type="submission" date="2016-11" db="EMBL/GenBank/DDBJ databases">
        <authorList>
            <person name="Varghese N."/>
            <person name="Submissions S."/>
        </authorList>
    </citation>
    <scope>NUCLEOTIDE SEQUENCE [LARGE SCALE GENOMIC DNA]</scope>
    <source>
        <strain evidence="4">DSM 22363</strain>
    </source>
</reference>
<protein>
    <submittedName>
        <fullName evidence="3">Nucleotide-binding universal stress protein, UspA family</fullName>
    </submittedName>
</protein>
<evidence type="ECO:0000259" key="2">
    <source>
        <dbReference type="Pfam" id="PF00582"/>
    </source>
</evidence>
<feature type="domain" description="UspA" evidence="2">
    <location>
        <begin position="1"/>
        <end position="124"/>
    </location>
</feature>
<gene>
    <name evidence="3" type="ORF">SAMN02745824_0013</name>
</gene>
<evidence type="ECO:0000313" key="3">
    <source>
        <dbReference type="EMBL" id="SIN59484.1"/>
    </source>
</evidence>
<dbReference type="STRING" id="1123272.SAMN02745824_0013"/>